<keyword evidence="2" id="KW-1185">Reference proteome</keyword>
<protein>
    <recommendedName>
        <fullName evidence="3">Excisionase family DNA binding protein</fullName>
    </recommendedName>
</protein>
<proteinExistence type="predicted"/>
<accession>A0A917HQG4</accession>
<reference evidence="1" key="2">
    <citation type="submission" date="2020-09" db="EMBL/GenBank/DDBJ databases">
        <authorList>
            <person name="Sun Q."/>
            <person name="Zhou Y."/>
        </authorList>
    </citation>
    <scope>NUCLEOTIDE SEQUENCE</scope>
    <source>
        <strain evidence="1">CGMCC 1.12997</strain>
    </source>
</reference>
<evidence type="ECO:0000313" key="1">
    <source>
        <dbReference type="EMBL" id="GGG87451.1"/>
    </source>
</evidence>
<organism evidence="1 2">
    <name type="scientific">Edaphobacter dinghuensis</name>
    <dbReference type="NCBI Taxonomy" id="1560005"/>
    <lineage>
        <taxon>Bacteria</taxon>
        <taxon>Pseudomonadati</taxon>
        <taxon>Acidobacteriota</taxon>
        <taxon>Terriglobia</taxon>
        <taxon>Terriglobales</taxon>
        <taxon>Acidobacteriaceae</taxon>
        <taxon>Edaphobacter</taxon>
    </lineage>
</organism>
<dbReference type="Proteomes" id="UP000647241">
    <property type="component" value="Unassembled WGS sequence"/>
</dbReference>
<gene>
    <name evidence="1" type="ORF">GCM10011585_34430</name>
</gene>
<evidence type="ECO:0000313" key="2">
    <source>
        <dbReference type="Proteomes" id="UP000647241"/>
    </source>
</evidence>
<dbReference type="AlphaFoldDB" id="A0A917HQG4"/>
<evidence type="ECO:0008006" key="3">
    <source>
        <dbReference type="Google" id="ProtNLM"/>
    </source>
</evidence>
<sequence length="97" mass="11312">MQRKECAFLAIRKKTNKLQEKLLQTSSNEPVGRRLFNAEETAQYLEIKASTIYKKSLREISFVKIGHALQFDVKALKCYIEQNTIGAINWKETTRVY</sequence>
<dbReference type="EMBL" id="BMGT01000004">
    <property type="protein sequence ID" value="GGG87451.1"/>
    <property type="molecule type" value="Genomic_DNA"/>
</dbReference>
<name>A0A917HQG4_9BACT</name>
<comment type="caution">
    <text evidence="1">The sequence shown here is derived from an EMBL/GenBank/DDBJ whole genome shotgun (WGS) entry which is preliminary data.</text>
</comment>
<reference evidence="1" key="1">
    <citation type="journal article" date="2014" name="Int. J. Syst. Evol. Microbiol.">
        <title>Complete genome sequence of Corynebacterium casei LMG S-19264T (=DSM 44701T), isolated from a smear-ripened cheese.</title>
        <authorList>
            <consortium name="US DOE Joint Genome Institute (JGI-PGF)"/>
            <person name="Walter F."/>
            <person name="Albersmeier A."/>
            <person name="Kalinowski J."/>
            <person name="Ruckert C."/>
        </authorList>
    </citation>
    <scope>NUCLEOTIDE SEQUENCE</scope>
    <source>
        <strain evidence="1">CGMCC 1.12997</strain>
    </source>
</reference>